<dbReference type="InterPro" id="IPR036879">
    <property type="entry name" value="TF_MADSbox_sf"/>
</dbReference>
<dbReference type="GO" id="GO:0046983">
    <property type="term" value="F:protein dimerization activity"/>
    <property type="evidence" value="ECO:0007669"/>
    <property type="project" value="InterPro"/>
</dbReference>
<dbReference type="SMART" id="SM00432">
    <property type="entry name" value="MADS"/>
    <property type="match status" value="1"/>
</dbReference>
<dbReference type="PRINTS" id="PR00404">
    <property type="entry name" value="MADSDOMAIN"/>
</dbReference>
<keyword evidence="4" id="KW-0804">Transcription</keyword>
<reference evidence="8" key="1">
    <citation type="submission" date="2014-11" db="EMBL/GenBank/DDBJ databases">
        <title>Draft genome sequences of the model orchid Erycina pusilla.</title>
        <authorList>
            <person name="Lin C.-S."/>
            <person name="Huang Y.-T."/>
            <person name="Albert V.A."/>
            <person name="Lin S.-Y."/>
            <person name="Ou C.-I."/>
            <person name="Hsu C.-T."/>
            <person name="Liao D.-C."/>
            <person name="Wu F.-H."/>
            <person name="Chang W.-J."/>
            <person name="Shih M.-C."/>
            <person name="Su Y.-H."/>
            <person name="Ho B.-C."/>
            <person name="Yu S.-L."/>
            <person name="Chan M.-T."/>
            <person name="Chen J.J.W."/>
        </authorList>
    </citation>
    <scope>NUCLEOTIDE SEQUENCE</scope>
</reference>
<protein>
    <submittedName>
        <fullName evidence="8">MADS37</fullName>
    </submittedName>
</protein>
<keyword evidence="2" id="KW-0805">Transcription regulation</keyword>
<feature type="coiled-coil region" evidence="6">
    <location>
        <begin position="77"/>
        <end position="134"/>
    </location>
</feature>
<dbReference type="InterPro" id="IPR002100">
    <property type="entry name" value="TF_MADSbox"/>
</dbReference>
<keyword evidence="3" id="KW-0238">DNA-binding</keyword>
<dbReference type="GO" id="GO:0003677">
    <property type="term" value="F:DNA binding"/>
    <property type="evidence" value="ECO:0007669"/>
    <property type="project" value="UniProtKB-KW"/>
</dbReference>
<evidence type="ECO:0000256" key="4">
    <source>
        <dbReference type="ARBA" id="ARBA00023163"/>
    </source>
</evidence>
<feature type="domain" description="MADS-box" evidence="7">
    <location>
        <begin position="1"/>
        <end position="53"/>
    </location>
</feature>
<dbReference type="PANTHER" id="PTHR48019">
    <property type="entry name" value="SERUM RESPONSE FACTOR HOMOLOG"/>
    <property type="match status" value="1"/>
</dbReference>
<keyword evidence="5" id="KW-0539">Nucleus</keyword>
<comment type="subcellular location">
    <subcellularLocation>
        <location evidence="1">Nucleus</location>
    </subcellularLocation>
</comment>
<dbReference type="SUPFAM" id="SSF55455">
    <property type="entry name" value="SRF-like"/>
    <property type="match status" value="1"/>
</dbReference>
<dbReference type="FunFam" id="3.40.1810.10:FF:000010">
    <property type="entry name" value="Agamous-like MADS-box protein AGL30"/>
    <property type="match status" value="1"/>
</dbReference>
<evidence type="ECO:0000256" key="6">
    <source>
        <dbReference type="SAM" id="Coils"/>
    </source>
</evidence>
<name>A0A1L1WSA1_9ASPA</name>
<evidence type="ECO:0000256" key="2">
    <source>
        <dbReference type="ARBA" id="ARBA00023015"/>
    </source>
</evidence>
<evidence type="ECO:0000256" key="1">
    <source>
        <dbReference type="ARBA" id="ARBA00004123"/>
    </source>
</evidence>
<dbReference type="EMBL" id="KP241057">
    <property type="protein sequence ID" value="AIZ95383.1"/>
    <property type="molecule type" value="Genomic_DNA"/>
</dbReference>
<evidence type="ECO:0000313" key="8">
    <source>
        <dbReference type="EMBL" id="AIZ95383.1"/>
    </source>
</evidence>
<sequence>MGRVKLKIKKLENSSGRQVTYSKRRAGILKKARELSILCDIDILLLMFSPTGKPTLCLGEHSNIEDILRKFSLLTPQERAKRKLESLEALKKTFKKSDHEVNIKDYLGTSNQTVAELSNRLQNLQSKLSDAHEKLSYWTNPENVNDVDQINRMEEGLRQAINRIQLQKKCLGIELMPPDCAGEFQNGMQSHMNMMANEQLIPNIQWSHIGNNQTLIQSEMPSIFHQRSFASSTEMPIPSYQNFSIDRNQAIYNNNGRDESMNILSQNSHFQPQPETQFPYQNFRNLFGDKKFQTNEQFGNFNLPTNQMNFQSNGFNADIPTTLYNAESHFAPMFKNHPHIEPK</sequence>
<evidence type="ECO:0000256" key="3">
    <source>
        <dbReference type="ARBA" id="ARBA00023125"/>
    </source>
</evidence>
<dbReference type="GO" id="GO:0010152">
    <property type="term" value="P:pollen maturation"/>
    <property type="evidence" value="ECO:0007669"/>
    <property type="project" value="UniProtKB-ARBA"/>
</dbReference>
<dbReference type="GO" id="GO:0080092">
    <property type="term" value="P:regulation of pollen tube growth"/>
    <property type="evidence" value="ECO:0007669"/>
    <property type="project" value="UniProtKB-ARBA"/>
</dbReference>
<dbReference type="GO" id="GO:0005634">
    <property type="term" value="C:nucleus"/>
    <property type="evidence" value="ECO:0007669"/>
    <property type="project" value="UniProtKB-SubCell"/>
</dbReference>
<accession>A0A1L1WSA1</accession>
<keyword evidence="6" id="KW-0175">Coiled coil</keyword>
<dbReference type="InterPro" id="IPR050142">
    <property type="entry name" value="MADS-box/MEF2_TF"/>
</dbReference>
<gene>
    <name evidence="8" type="primary">MADS37</name>
</gene>
<evidence type="ECO:0000259" key="7">
    <source>
        <dbReference type="PROSITE" id="PS50066"/>
    </source>
</evidence>
<dbReference type="Gene3D" id="3.40.1810.10">
    <property type="entry name" value="Transcription factor, MADS-box"/>
    <property type="match status" value="1"/>
</dbReference>
<dbReference type="PROSITE" id="PS50066">
    <property type="entry name" value="MADS_BOX_2"/>
    <property type="match status" value="1"/>
</dbReference>
<dbReference type="AlphaFoldDB" id="A0A1L1WSA1"/>
<evidence type="ECO:0000256" key="5">
    <source>
        <dbReference type="ARBA" id="ARBA00023242"/>
    </source>
</evidence>
<organism evidence="8">
    <name type="scientific">Erycina pusilla</name>
    <dbReference type="NCBI Taxonomy" id="154679"/>
    <lineage>
        <taxon>Eukaryota</taxon>
        <taxon>Viridiplantae</taxon>
        <taxon>Streptophyta</taxon>
        <taxon>Embryophyta</taxon>
        <taxon>Tracheophyta</taxon>
        <taxon>Spermatophyta</taxon>
        <taxon>Magnoliopsida</taxon>
        <taxon>Liliopsida</taxon>
        <taxon>Asparagales</taxon>
        <taxon>Orchidaceae</taxon>
        <taxon>Epidendroideae</taxon>
        <taxon>Cymbidieae</taxon>
        <taxon>Oncidiinae</taxon>
        <taxon>Erycina</taxon>
    </lineage>
</organism>
<dbReference type="Pfam" id="PF00319">
    <property type="entry name" value="SRF-TF"/>
    <property type="match status" value="1"/>
</dbReference>
<proteinExistence type="predicted"/>